<dbReference type="InterPro" id="IPR037069">
    <property type="entry name" value="AcylCoA_DH/ox_N_sf"/>
</dbReference>
<name>A0ABZ1QI21_9ACTN</name>
<evidence type="ECO:0000256" key="1">
    <source>
        <dbReference type="ARBA" id="ARBA00023015"/>
    </source>
</evidence>
<feature type="domain" description="Acyl-CoA dehydrogenase/oxidase N-terminal" evidence="3">
    <location>
        <begin position="10"/>
        <end position="92"/>
    </location>
</feature>
<dbReference type="InterPro" id="IPR011075">
    <property type="entry name" value="TetR_C"/>
</dbReference>
<dbReference type="Gene3D" id="1.10.540.10">
    <property type="entry name" value="Acyl-CoA dehydrogenase/oxidase, N-terminal domain"/>
    <property type="match status" value="1"/>
</dbReference>
<dbReference type="SUPFAM" id="SSF56645">
    <property type="entry name" value="Acyl-CoA dehydrogenase NM domain-like"/>
    <property type="match status" value="1"/>
</dbReference>
<evidence type="ECO:0000313" key="5">
    <source>
        <dbReference type="EMBL" id="WUN81977.1"/>
    </source>
</evidence>
<keyword evidence="1" id="KW-0805">Transcription regulation</keyword>
<dbReference type="Pfam" id="PF02771">
    <property type="entry name" value="Acyl-CoA_dh_N"/>
    <property type="match status" value="1"/>
</dbReference>
<dbReference type="Proteomes" id="UP001432312">
    <property type="component" value="Chromosome"/>
</dbReference>
<keyword evidence="6" id="KW-1185">Reference proteome</keyword>
<proteinExistence type="predicted"/>
<dbReference type="GeneID" id="95499929"/>
<dbReference type="EMBL" id="CP108036">
    <property type="protein sequence ID" value="WUN81977.1"/>
    <property type="molecule type" value="Genomic_DNA"/>
</dbReference>
<organism evidence="5 6">
    <name type="scientific">Streptomyces erythrochromogenes</name>
    <dbReference type="NCBI Taxonomy" id="285574"/>
    <lineage>
        <taxon>Bacteria</taxon>
        <taxon>Bacillati</taxon>
        <taxon>Actinomycetota</taxon>
        <taxon>Actinomycetes</taxon>
        <taxon>Kitasatosporales</taxon>
        <taxon>Streptomycetaceae</taxon>
        <taxon>Streptomyces</taxon>
    </lineage>
</organism>
<protein>
    <submittedName>
        <fullName evidence="5">Acyl-CoA dehydrogenase family protein</fullName>
    </submittedName>
</protein>
<dbReference type="RefSeq" id="WP_328740227.1">
    <property type="nucleotide sequence ID" value="NZ_CP108036.1"/>
</dbReference>
<gene>
    <name evidence="5" type="ORF">OHA91_27810</name>
</gene>
<dbReference type="Pfam" id="PF16925">
    <property type="entry name" value="TetR_C_13"/>
    <property type="match status" value="1"/>
</dbReference>
<dbReference type="PANTHER" id="PTHR47506">
    <property type="entry name" value="TRANSCRIPTIONAL REGULATORY PROTEIN"/>
    <property type="match status" value="1"/>
</dbReference>
<sequence>MTTTPYVPDTAEAILDRARELVPFLRENSARIEDGRRLPEDIVELLRGAGVFRAAMPKTWGGPELTSMQQAELLEILSAGDVSVGWCAMIGMDSGIYSGYLDDEVARGMWPTLAESDTGPAGPAGLLSYVDSALADPLRGGCMVTHGVLERLPGDGKAAQRLGGALGSLEEAFAYLLLRARAAGELAPGTDVRSATRFLVTLTHGLRVMERTAGRDYLAQVVDQALQGLSCTA</sequence>
<keyword evidence="2" id="KW-0804">Transcription</keyword>
<evidence type="ECO:0000256" key="2">
    <source>
        <dbReference type="ARBA" id="ARBA00023163"/>
    </source>
</evidence>
<feature type="domain" description="Tetracyclin repressor-like C-terminal" evidence="4">
    <location>
        <begin position="129"/>
        <end position="217"/>
    </location>
</feature>
<dbReference type="PANTHER" id="PTHR47506:SF1">
    <property type="entry name" value="HTH-TYPE TRANSCRIPTIONAL REGULATOR YJDC"/>
    <property type="match status" value="1"/>
</dbReference>
<reference evidence="5" key="1">
    <citation type="submission" date="2022-10" db="EMBL/GenBank/DDBJ databases">
        <title>The complete genomes of actinobacterial strains from the NBC collection.</title>
        <authorList>
            <person name="Joergensen T.S."/>
            <person name="Alvarez Arevalo M."/>
            <person name="Sterndorff E.B."/>
            <person name="Faurdal D."/>
            <person name="Vuksanovic O."/>
            <person name="Mourched A.-S."/>
            <person name="Charusanti P."/>
            <person name="Shaw S."/>
            <person name="Blin K."/>
            <person name="Weber T."/>
        </authorList>
    </citation>
    <scope>NUCLEOTIDE SEQUENCE</scope>
    <source>
        <strain evidence="5">NBC_00303</strain>
    </source>
</reference>
<dbReference type="SUPFAM" id="SSF48498">
    <property type="entry name" value="Tetracyclin repressor-like, C-terminal domain"/>
    <property type="match status" value="1"/>
</dbReference>
<dbReference type="InterPro" id="IPR009100">
    <property type="entry name" value="AcylCoA_DH/oxidase_NM_dom_sf"/>
</dbReference>
<evidence type="ECO:0000259" key="3">
    <source>
        <dbReference type="Pfam" id="PF02771"/>
    </source>
</evidence>
<dbReference type="InterPro" id="IPR036271">
    <property type="entry name" value="Tet_transcr_reg_TetR-rel_C_sf"/>
</dbReference>
<evidence type="ECO:0000259" key="4">
    <source>
        <dbReference type="Pfam" id="PF16925"/>
    </source>
</evidence>
<accession>A0ABZ1QI21</accession>
<dbReference type="Gene3D" id="1.10.357.10">
    <property type="entry name" value="Tetracycline Repressor, domain 2"/>
    <property type="match status" value="1"/>
</dbReference>
<dbReference type="InterPro" id="IPR013786">
    <property type="entry name" value="AcylCoA_DH/ox_N"/>
</dbReference>
<evidence type="ECO:0000313" key="6">
    <source>
        <dbReference type="Proteomes" id="UP001432312"/>
    </source>
</evidence>